<accession>A0AAU9SRN3</accession>
<protein>
    <submittedName>
        <fullName evidence="1">Uncharacterized protein</fullName>
    </submittedName>
</protein>
<keyword evidence="2" id="KW-1185">Reference proteome</keyword>
<gene>
    <name evidence="1" type="ORF">TAV2_LOCUS21787</name>
</gene>
<organism evidence="1 2">
    <name type="scientific">Thlaspi arvense</name>
    <name type="common">Field penny-cress</name>
    <dbReference type="NCBI Taxonomy" id="13288"/>
    <lineage>
        <taxon>Eukaryota</taxon>
        <taxon>Viridiplantae</taxon>
        <taxon>Streptophyta</taxon>
        <taxon>Embryophyta</taxon>
        <taxon>Tracheophyta</taxon>
        <taxon>Spermatophyta</taxon>
        <taxon>Magnoliopsida</taxon>
        <taxon>eudicotyledons</taxon>
        <taxon>Gunneridae</taxon>
        <taxon>Pentapetalae</taxon>
        <taxon>rosids</taxon>
        <taxon>malvids</taxon>
        <taxon>Brassicales</taxon>
        <taxon>Brassicaceae</taxon>
        <taxon>Thlaspideae</taxon>
        <taxon>Thlaspi</taxon>
    </lineage>
</organism>
<evidence type="ECO:0000313" key="1">
    <source>
        <dbReference type="EMBL" id="CAH2070309.1"/>
    </source>
</evidence>
<dbReference type="EMBL" id="OU466862">
    <property type="protein sequence ID" value="CAH2070309.1"/>
    <property type="molecule type" value="Genomic_DNA"/>
</dbReference>
<dbReference type="Proteomes" id="UP000836841">
    <property type="component" value="Chromosome 6"/>
</dbReference>
<proteinExistence type="predicted"/>
<sequence>MLAYLSFEYWRGSSRTRESGFVKGYVPYGPYYYYMCIYRHRHRVINAYKLINNIVGERPMGSGSKEKGDVETDLIIRFSKRRP</sequence>
<evidence type="ECO:0000313" key="2">
    <source>
        <dbReference type="Proteomes" id="UP000836841"/>
    </source>
</evidence>
<dbReference type="AlphaFoldDB" id="A0AAU9SRN3"/>
<name>A0AAU9SRN3_THLAR</name>
<reference evidence="1 2" key="1">
    <citation type="submission" date="2022-03" db="EMBL/GenBank/DDBJ databases">
        <authorList>
            <person name="Nunn A."/>
            <person name="Chopra R."/>
            <person name="Nunn A."/>
            <person name="Contreras Garrido A."/>
        </authorList>
    </citation>
    <scope>NUCLEOTIDE SEQUENCE [LARGE SCALE GENOMIC DNA]</scope>
</reference>